<dbReference type="EMBL" id="QYBC01000037">
    <property type="protein sequence ID" value="RYB01507.1"/>
    <property type="molecule type" value="Genomic_DNA"/>
</dbReference>
<reference evidence="1 2" key="2">
    <citation type="submission" date="2019-02" db="EMBL/GenBank/DDBJ databases">
        <title>'Lichenibacterium ramalinii' gen. nov. sp. nov., 'Lichenibacterium minor' gen. nov. sp. nov.</title>
        <authorList>
            <person name="Pankratov T."/>
        </authorList>
    </citation>
    <scope>NUCLEOTIDE SEQUENCE [LARGE SCALE GENOMIC DNA]</scope>
    <source>
        <strain evidence="1 2">RmlP001</strain>
    </source>
</reference>
<name>A0A4V1RHW9_9HYPH</name>
<dbReference type="Proteomes" id="UP000289411">
    <property type="component" value="Unassembled WGS sequence"/>
</dbReference>
<keyword evidence="2" id="KW-1185">Reference proteome</keyword>
<proteinExistence type="predicted"/>
<dbReference type="AlphaFoldDB" id="A0A4V1RHW9"/>
<sequence>MQCQARFDAAALFRSGARMPSVPVCPVGRRSSAGTTTPGCPVASWPLMTEPSSGLAETVVVSLTAMASA</sequence>
<accession>A0A4V1RHW9</accession>
<reference evidence="1 2" key="1">
    <citation type="submission" date="2018-09" db="EMBL/GenBank/DDBJ databases">
        <authorList>
            <person name="Grouzdev D.S."/>
            <person name="Krutkina M.S."/>
        </authorList>
    </citation>
    <scope>NUCLEOTIDE SEQUENCE [LARGE SCALE GENOMIC DNA]</scope>
    <source>
        <strain evidence="1 2">RmlP001</strain>
    </source>
</reference>
<organism evidence="1 2">
    <name type="scientific">Lichenibacterium ramalinae</name>
    <dbReference type="NCBI Taxonomy" id="2316527"/>
    <lineage>
        <taxon>Bacteria</taxon>
        <taxon>Pseudomonadati</taxon>
        <taxon>Pseudomonadota</taxon>
        <taxon>Alphaproteobacteria</taxon>
        <taxon>Hyphomicrobiales</taxon>
        <taxon>Lichenihabitantaceae</taxon>
        <taxon>Lichenibacterium</taxon>
    </lineage>
</organism>
<gene>
    <name evidence="1" type="ORF">D3272_25800</name>
</gene>
<evidence type="ECO:0000313" key="1">
    <source>
        <dbReference type="EMBL" id="RYB01507.1"/>
    </source>
</evidence>
<protein>
    <submittedName>
        <fullName evidence="1">Uncharacterized protein</fullName>
    </submittedName>
</protein>
<comment type="caution">
    <text evidence="1">The sequence shown here is derived from an EMBL/GenBank/DDBJ whole genome shotgun (WGS) entry which is preliminary data.</text>
</comment>
<evidence type="ECO:0000313" key="2">
    <source>
        <dbReference type="Proteomes" id="UP000289411"/>
    </source>
</evidence>